<comment type="caution">
    <text evidence="2">The sequence shown here is derived from an EMBL/GenBank/DDBJ whole genome shotgun (WGS) entry which is preliminary data.</text>
</comment>
<evidence type="ECO:0000313" key="2">
    <source>
        <dbReference type="EMBL" id="KAA1112646.1"/>
    </source>
</evidence>
<name>A0A5B0QHF1_PUCGR</name>
<feature type="compositionally biased region" description="Basic and acidic residues" evidence="1">
    <location>
        <begin position="22"/>
        <end position="39"/>
    </location>
</feature>
<organism evidence="2 3">
    <name type="scientific">Puccinia graminis f. sp. tritici</name>
    <dbReference type="NCBI Taxonomy" id="56615"/>
    <lineage>
        <taxon>Eukaryota</taxon>
        <taxon>Fungi</taxon>
        <taxon>Dikarya</taxon>
        <taxon>Basidiomycota</taxon>
        <taxon>Pucciniomycotina</taxon>
        <taxon>Pucciniomycetes</taxon>
        <taxon>Pucciniales</taxon>
        <taxon>Pucciniaceae</taxon>
        <taxon>Puccinia</taxon>
    </lineage>
</organism>
<gene>
    <name evidence="2" type="ORF">PGT21_004736</name>
</gene>
<reference evidence="2 3" key="1">
    <citation type="submission" date="2019-05" db="EMBL/GenBank/DDBJ databases">
        <title>Emergence of the Ug99 lineage of the wheat stem rust pathogen through somatic hybridization.</title>
        <authorList>
            <person name="Li F."/>
            <person name="Upadhyaya N.M."/>
            <person name="Sperschneider J."/>
            <person name="Matny O."/>
            <person name="Nguyen-Phuc H."/>
            <person name="Mago R."/>
            <person name="Raley C."/>
            <person name="Miller M.E."/>
            <person name="Silverstein K.A.T."/>
            <person name="Henningsen E."/>
            <person name="Hirsch C.D."/>
            <person name="Visser B."/>
            <person name="Pretorius Z.A."/>
            <person name="Steffenson B.J."/>
            <person name="Schwessinger B."/>
            <person name="Dodds P.N."/>
            <person name="Figueroa M."/>
        </authorList>
    </citation>
    <scope>NUCLEOTIDE SEQUENCE [LARGE SCALE GENOMIC DNA]</scope>
    <source>
        <strain evidence="2">21-0</strain>
    </source>
</reference>
<proteinExistence type="predicted"/>
<dbReference type="EMBL" id="VSWC01000015">
    <property type="protein sequence ID" value="KAA1112646.1"/>
    <property type="molecule type" value="Genomic_DNA"/>
</dbReference>
<feature type="region of interest" description="Disordered" evidence="1">
    <location>
        <begin position="18"/>
        <end position="58"/>
    </location>
</feature>
<dbReference type="OrthoDB" id="10356561at2759"/>
<feature type="compositionally biased region" description="Basic and acidic residues" evidence="1">
    <location>
        <begin position="49"/>
        <end position="58"/>
    </location>
</feature>
<dbReference type="AlphaFoldDB" id="A0A5B0QHF1"/>
<evidence type="ECO:0000313" key="3">
    <source>
        <dbReference type="Proteomes" id="UP000324748"/>
    </source>
</evidence>
<dbReference type="Proteomes" id="UP000324748">
    <property type="component" value="Unassembled WGS sequence"/>
</dbReference>
<accession>A0A5B0QHF1</accession>
<protein>
    <submittedName>
        <fullName evidence="2">Uncharacterized protein</fullName>
    </submittedName>
</protein>
<evidence type="ECO:0000256" key="1">
    <source>
        <dbReference type="SAM" id="MobiDB-lite"/>
    </source>
</evidence>
<sequence>MVYKSKFRRVSISGHFHSKLKTAKDQKRARQLESEETRGGGKAAQGHRVVNDGKPSKDRRFSLNEIEDFGSSSLINTVARLS</sequence>
<keyword evidence="3" id="KW-1185">Reference proteome</keyword>